<evidence type="ECO:0000313" key="2">
    <source>
        <dbReference type="Proteomes" id="UP000005466"/>
    </source>
</evidence>
<proteinExistence type="predicted"/>
<comment type="caution">
    <text evidence="1">The sequence shown here is derived from an EMBL/GenBank/DDBJ whole genome shotgun (WGS) entry which is preliminary data.</text>
</comment>
<sequence length="50" mass="4413">GSLACAGFAASGLADAVLVATVGLTGSGAASEGVGTLACASDVDVAAESA</sequence>
<dbReference type="Proteomes" id="UP000005466">
    <property type="component" value="Unassembled WGS sequence"/>
</dbReference>
<name>F3CHS1_PSESG</name>
<evidence type="ECO:0000313" key="1">
    <source>
        <dbReference type="EMBL" id="EGH18813.1"/>
    </source>
</evidence>
<dbReference type="EMBL" id="ADWY01003201">
    <property type="protein sequence ID" value="EGH18813.1"/>
    <property type="molecule type" value="Genomic_DNA"/>
</dbReference>
<reference evidence="1 2" key="1">
    <citation type="journal article" date="2011" name="PLoS Pathog.">
        <title>Dynamic evolution of pathogenicity revealed by sequencing and comparative genomics of 19 Pseudomonas syringae isolates.</title>
        <authorList>
            <person name="Baltrus D.A."/>
            <person name="Nishimura M.T."/>
            <person name="Romanchuk A."/>
            <person name="Chang J.H."/>
            <person name="Mukhtar M.S."/>
            <person name="Cherkis K."/>
            <person name="Roach J."/>
            <person name="Grant S.R."/>
            <person name="Jones C.D."/>
            <person name="Dangl J.L."/>
        </authorList>
    </citation>
    <scope>NUCLEOTIDE SEQUENCE [LARGE SCALE GENOMIC DNA]</scope>
    <source>
        <strain evidence="2">race 4</strain>
    </source>
</reference>
<feature type="non-terminal residue" evidence="1">
    <location>
        <position position="50"/>
    </location>
</feature>
<gene>
    <name evidence="1" type="ORF">Pgy4_38221</name>
</gene>
<organism evidence="1 2">
    <name type="scientific">Pseudomonas savastanoi pv. glycinea str. race 4</name>
    <dbReference type="NCBI Taxonomy" id="875330"/>
    <lineage>
        <taxon>Bacteria</taxon>
        <taxon>Pseudomonadati</taxon>
        <taxon>Pseudomonadota</taxon>
        <taxon>Gammaproteobacteria</taxon>
        <taxon>Pseudomonadales</taxon>
        <taxon>Pseudomonadaceae</taxon>
        <taxon>Pseudomonas</taxon>
    </lineage>
</organism>
<dbReference type="AlphaFoldDB" id="F3CHS1"/>
<accession>F3CHS1</accession>
<dbReference type="HOGENOM" id="CLU_3146484_0_0_6"/>
<protein>
    <submittedName>
        <fullName evidence="1">Uncharacterized protein</fullName>
    </submittedName>
</protein>
<feature type="non-terminal residue" evidence="1">
    <location>
        <position position="1"/>
    </location>
</feature>